<dbReference type="InterPro" id="IPR017850">
    <property type="entry name" value="Alkaline_phosphatase_core_sf"/>
</dbReference>
<evidence type="ECO:0000256" key="3">
    <source>
        <dbReference type="SAM" id="MobiDB-lite"/>
    </source>
</evidence>
<organism evidence="6 7">
    <name type="scientific">Catenulispora subtropica</name>
    <dbReference type="NCBI Taxonomy" id="450798"/>
    <lineage>
        <taxon>Bacteria</taxon>
        <taxon>Bacillati</taxon>
        <taxon>Actinomycetota</taxon>
        <taxon>Actinomycetes</taxon>
        <taxon>Catenulisporales</taxon>
        <taxon>Catenulisporaceae</taxon>
        <taxon>Catenulispora</taxon>
    </lineage>
</organism>
<dbReference type="Pfam" id="PF05345">
    <property type="entry name" value="He_PIG"/>
    <property type="match status" value="1"/>
</dbReference>
<feature type="domain" description="Dystroglycan-type cadherin-like" evidence="5">
    <location>
        <begin position="299"/>
        <end position="389"/>
    </location>
</feature>
<keyword evidence="2" id="KW-0843">Virulence</keyword>
<dbReference type="Gene3D" id="2.60.120.260">
    <property type="entry name" value="Galactose-binding domain-like"/>
    <property type="match status" value="1"/>
</dbReference>
<proteinExistence type="predicted"/>
<dbReference type="InterPro" id="IPR015919">
    <property type="entry name" value="Cadherin-like_sf"/>
</dbReference>
<dbReference type="RefSeq" id="WP_344661522.1">
    <property type="nucleotide sequence ID" value="NZ_BAAAQM010000055.1"/>
</dbReference>
<sequence length="533" mass="54717">MSAATIRPALCLALLSALLFAAPGRSAPAASAAPAATPSAAGLPRPDHVVVVIEENHGYSEIIGSSSAPYINGLASQGASFTQSFAETHPSEPNYLAFFSGSTQGVTDDSCPNNFSGANLGSELIAAGLGFKGYSESMPSNGYTGCDSGTYARKHNPWVMFSNVPAADNLTFSSFPTDFSTLPPVSIVVPNLDDDMHDGTVQQGDTWLKNHMDAYAQWAKTHNSELILTWDEDEDSGGNNRIATVMVGANVKSGAYSEHINHYNVLRTLEDFYGLSYAGASASATPITDAFTTGNQNSVTVTNPGAQSGTVGTAASLQISATDSAAGQTLTYAATGLPTGLAIDAATGSISGTPSAAGTFSVTVTATDTTDASGSATFSWTIAPTGGGSAIVNGGFETGDFTGWTRSGTTAVVGSPVHSGTHAVLLGSSKPTNGDSKVAQTFTAPAGSSKVSFWYNLNCPDDVQYDWATAKLKDNTTGTTSTVLAKTCTVGAGWKQVTKSITAGHSYTLTLISHDENNPGDATDTTYDDVTVS</sequence>
<dbReference type="PANTHER" id="PTHR31956">
    <property type="entry name" value="NON-SPECIFIC PHOSPHOLIPASE C4-RELATED"/>
    <property type="match status" value="1"/>
</dbReference>
<dbReference type="InterPro" id="IPR006644">
    <property type="entry name" value="Cadg"/>
</dbReference>
<reference evidence="6 7" key="1">
    <citation type="journal article" date="2019" name="Int. J. Syst. Evol. Microbiol.">
        <title>The Global Catalogue of Microorganisms (GCM) 10K type strain sequencing project: providing services to taxonomists for standard genome sequencing and annotation.</title>
        <authorList>
            <consortium name="The Broad Institute Genomics Platform"/>
            <consortium name="The Broad Institute Genome Sequencing Center for Infectious Disease"/>
            <person name="Wu L."/>
            <person name="Ma J."/>
        </authorList>
    </citation>
    <scope>NUCLEOTIDE SEQUENCE [LARGE SCALE GENOMIC DNA]</scope>
    <source>
        <strain evidence="6 7">JCM 16013</strain>
    </source>
</reference>
<evidence type="ECO:0000259" key="5">
    <source>
        <dbReference type="SMART" id="SM00736"/>
    </source>
</evidence>
<evidence type="ECO:0000313" key="6">
    <source>
        <dbReference type="EMBL" id="GAA1995682.1"/>
    </source>
</evidence>
<dbReference type="SUPFAM" id="SSF49313">
    <property type="entry name" value="Cadherin-like"/>
    <property type="match status" value="1"/>
</dbReference>
<accession>A0ABN2T145</accession>
<gene>
    <name evidence="6" type="ORF">GCM10009838_70690</name>
</gene>
<dbReference type="EMBL" id="BAAAQM010000055">
    <property type="protein sequence ID" value="GAA1995682.1"/>
    <property type="molecule type" value="Genomic_DNA"/>
</dbReference>
<feature type="signal peptide" evidence="4">
    <location>
        <begin position="1"/>
        <end position="21"/>
    </location>
</feature>
<keyword evidence="4" id="KW-0732">Signal</keyword>
<dbReference type="SUPFAM" id="SSF53649">
    <property type="entry name" value="Alkaline phosphatase-like"/>
    <property type="match status" value="1"/>
</dbReference>
<name>A0ABN2T145_9ACTN</name>
<evidence type="ECO:0000256" key="1">
    <source>
        <dbReference type="ARBA" id="ARBA00022801"/>
    </source>
</evidence>
<evidence type="ECO:0000256" key="4">
    <source>
        <dbReference type="SAM" id="SignalP"/>
    </source>
</evidence>
<dbReference type="SMART" id="SM00736">
    <property type="entry name" value="CADG"/>
    <property type="match status" value="1"/>
</dbReference>
<protein>
    <recommendedName>
        <fullName evidence="5">Dystroglycan-type cadherin-like domain-containing protein</fullName>
    </recommendedName>
</protein>
<dbReference type="InterPro" id="IPR013783">
    <property type="entry name" value="Ig-like_fold"/>
</dbReference>
<keyword evidence="1" id="KW-0378">Hydrolase</keyword>
<feature type="chain" id="PRO_5046058302" description="Dystroglycan-type cadherin-like domain-containing protein" evidence="4">
    <location>
        <begin position="22"/>
        <end position="533"/>
    </location>
</feature>
<dbReference type="PANTHER" id="PTHR31956:SF1">
    <property type="entry name" value="NON-SPECIFIC PHOSPHOLIPASE C1"/>
    <property type="match status" value="1"/>
</dbReference>
<dbReference type="InterPro" id="IPR007312">
    <property type="entry name" value="Phosphoesterase"/>
</dbReference>
<dbReference type="Proteomes" id="UP001499854">
    <property type="component" value="Unassembled WGS sequence"/>
</dbReference>
<comment type="caution">
    <text evidence="6">The sequence shown here is derived from an EMBL/GenBank/DDBJ whole genome shotgun (WGS) entry which is preliminary data.</text>
</comment>
<evidence type="ECO:0000313" key="7">
    <source>
        <dbReference type="Proteomes" id="UP001499854"/>
    </source>
</evidence>
<feature type="compositionally biased region" description="Low complexity" evidence="3">
    <location>
        <begin position="521"/>
        <end position="533"/>
    </location>
</feature>
<keyword evidence="7" id="KW-1185">Reference proteome</keyword>
<feature type="region of interest" description="Disordered" evidence="3">
    <location>
        <begin position="514"/>
        <end position="533"/>
    </location>
</feature>
<dbReference type="Gene3D" id="2.60.40.10">
    <property type="entry name" value="Immunoglobulins"/>
    <property type="match status" value="1"/>
</dbReference>
<dbReference type="Pfam" id="PF04185">
    <property type="entry name" value="Phosphoesterase"/>
    <property type="match status" value="1"/>
</dbReference>
<evidence type="ECO:0000256" key="2">
    <source>
        <dbReference type="ARBA" id="ARBA00023026"/>
    </source>
</evidence>